<dbReference type="EMBL" id="CATOUU010001036">
    <property type="protein sequence ID" value="CAI9968431.1"/>
    <property type="molecule type" value="Genomic_DNA"/>
</dbReference>
<proteinExistence type="predicted"/>
<reference evidence="2 3" key="2">
    <citation type="submission" date="2024-07" db="EMBL/GenBank/DDBJ databases">
        <authorList>
            <person name="Akdeniz Z."/>
        </authorList>
    </citation>
    <scope>NUCLEOTIDE SEQUENCE [LARGE SCALE GENOMIC DNA]</scope>
</reference>
<comment type="caution">
    <text evidence="1">The sequence shown here is derived from an EMBL/GenBank/DDBJ whole genome shotgun (WGS) entry which is preliminary data.</text>
</comment>
<reference evidence="1" key="1">
    <citation type="submission" date="2023-06" db="EMBL/GenBank/DDBJ databases">
        <authorList>
            <person name="Kurt Z."/>
        </authorList>
    </citation>
    <scope>NUCLEOTIDE SEQUENCE</scope>
</reference>
<accession>A0AA86QYG2</accession>
<dbReference type="Proteomes" id="UP001642409">
    <property type="component" value="Unassembled WGS sequence"/>
</dbReference>
<evidence type="ECO:0000313" key="3">
    <source>
        <dbReference type="Proteomes" id="UP001642409"/>
    </source>
</evidence>
<dbReference type="EMBL" id="CAXDID020000827">
    <property type="protein sequence ID" value="CAL6114777.1"/>
    <property type="molecule type" value="Genomic_DNA"/>
</dbReference>
<organism evidence="1">
    <name type="scientific">Hexamita inflata</name>
    <dbReference type="NCBI Taxonomy" id="28002"/>
    <lineage>
        <taxon>Eukaryota</taxon>
        <taxon>Metamonada</taxon>
        <taxon>Diplomonadida</taxon>
        <taxon>Hexamitidae</taxon>
        <taxon>Hexamitinae</taxon>
        <taxon>Hexamita</taxon>
    </lineage>
</organism>
<evidence type="ECO:0000313" key="1">
    <source>
        <dbReference type="EMBL" id="CAI9968431.1"/>
    </source>
</evidence>
<dbReference type="AlphaFoldDB" id="A0AA86QYG2"/>
<gene>
    <name evidence="1" type="ORF">HINF_LOCUS56076</name>
    <name evidence="2" type="ORF">HINF_LOCUS78280</name>
</gene>
<evidence type="ECO:0000313" key="2">
    <source>
        <dbReference type="EMBL" id="CAL6114777.1"/>
    </source>
</evidence>
<protein>
    <submittedName>
        <fullName evidence="2">Hypothetical_protein</fullName>
    </submittedName>
</protein>
<keyword evidence="3" id="KW-1185">Reference proteome</keyword>
<sequence length="141" mass="15974">MGSRIFCVRILAKCTRVHNLLIWCVVRLVVIVRCETILLCQKLRARGPAHRLSTARMRCVGKYNVFGNGEFVFQRAKRWEGRVSTCLVALPRIGITQAQTLVKIIQSLAPKIIQSIHRMQLYSGAFVFVVRATHLEGIEGL</sequence>
<name>A0AA86QYG2_9EUKA</name>